<organism evidence="2 3">
    <name type="scientific">Cyanobium gracile UHCC 0281</name>
    <dbReference type="NCBI Taxonomy" id="3110309"/>
    <lineage>
        <taxon>Bacteria</taxon>
        <taxon>Bacillati</taxon>
        <taxon>Cyanobacteriota</taxon>
        <taxon>Cyanophyceae</taxon>
        <taxon>Synechococcales</taxon>
        <taxon>Prochlorococcaceae</taxon>
        <taxon>Cyanobium</taxon>
    </lineage>
</organism>
<evidence type="ECO:0000256" key="1">
    <source>
        <dbReference type="SAM" id="Phobius"/>
    </source>
</evidence>
<reference evidence="2 3" key="1">
    <citation type="submission" date="2023-12" db="EMBL/GenBank/DDBJ databases">
        <title>Baltic Sea Cyanobacteria.</title>
        <authorList>
            <person name="Delbaje E."/>
            <person name="Fewer D.P."/>
            <person name="Shishido T.K."/>
        </authorList>
    </citation>
    <scope>NUCLEOTIDE SEQUENCE [LARGE SCALE GENOMIC DNA]</scope>
    <source>
        <strain evidence="2 3">UHCC 0281</strain>
    </source>
</reference>
<accession>A0ABU5ST27</accession>
<keyword evidence="1" id="KW-1133">Transmembrane helix</keyword>
<keyword evidence="1" id="KW-0812">Transmembrane</keyword>
<evidence type="ECO:0000313" key="3">
    <source>
        <dbReference type="Proteomes" id="UP001302329"/>
    </source>
</evidence>
<gene>
    <name evidence="2" type="ORF">VB739_03575</name>
</gene>
<dbReference type="EMBL" id="JAYGHY010000007">
    <property type="protein sequence ID" value="MEA5441628.1"/>
    <property type="molecule type" value="Genomic_DNA"/>
</dbReference>
<protein>
    <submittedName>
        <fullName evidence="2">Uncharacterized protein</fullName>
    </submittedName>
</protein>
<keyword evidence="3" id="KW-1185">Reference proteome</keyword>
<comment type="caution">
    <text evidence="2">The sequence shown here is derived from an EMBL/GenBank/DDBJ whole genome shotgun (WGS) entry which is preliminary data.</text>
</comment>
<evidence type="ECO:0000313" key="2">
    <source>
        <dbReference type="EMBL" id="MEA5441628.1"/>
    </source>
</evidence>
<dbReference type="Proteomes" id="UP001302329">
    <property type="component" value="Unassembled WGS sequence"/>
</dbReference>
<dbReference type="RefSeq" id="WP_323355753.1">
    <property type="nucleotide sequence ID" value="NZ_JAYGHY010000007.1"/>
</dbReference>
<keyword evidence="1" id="KW-0472">Membrane</keyword>
<sequence>MGELIEVAGAAQNPLLLPAFLGVLGVGFFALFQSDAGNNDDDDSSPGGGLMQPVS</sequence>
<name>A0ABU5ST27_9CYAN</name>
<proteinExistence type="predicted"/>
<feature type="transmembrane region" description="Helical" evidence="1">
    <location>
        <begin position="15"/>
        <end position="32"/>
    </location>
</feature>